<keyword evidence="2" id="KW-1185">Reference proteome</keyword>
<evidence type="ECO:0000313" key="2">
    <source>
        <dbReference type="Proteomes" id="UP000727407"/>
    </source>
</evidence>
<evidence type="ECO:0000313" key="1">
    <source>
        <dbReference type="EMBL" id="KAF5891282.1"/>
    </source>
</evidence>
<reference evidence="1" key="1">
    <citation type="submission" date="2020-07" db="EMBL/GenBank/DDBJ databases">
        <title>Clarias magur genome sequencing, assembly and annotation.</title>
        <authorList>
            <person name="Kushwaha B."/>
            <person name="Kumar R."/>
            <person name="Das P."/>
            <person name="Joshi C.G."/>
            <person name="Kumar D."/>
            <person name="Nagpure N.S."/>
            <person name="Pandey M."/>
            <person name="Agarwal S."/>
            <person name="Srivastava S."/>
            <person name="Singh M."/>
            <person name="Sahoo L."/>
            <person name="Jayasankar P."/>
            <person name="Meher P.K."/>
            <person name="Koringa P.G."/>
            <person name="Iquebal M.A."/>
            <person name="Das S.P."/>
            <person name="Bit A."/>
            <person name="Patnaik S."/>
            <person name="Patel N."/>
            <person name="Shah T.M."/>
            <person name="Hinsu A."/>
            <person name="Jena J.K."/>
        </authorList>
    </citation>
    <scope>NUCLEOTIDE SEQUENCE</scope>
    <source>
        <strain evidence="1">CIFAMagur01</strain>
        <tissue evidence="1">Testis</tissue>
    </source>
</reference>
<sequence length="84" mass="9378">MLRSRRASNPEPRVCSCHKGALLPCLIRTRTQGLSQPQTIPKMSLEGKTTASEVMLSEPSLFIIPQQQVVLFLSSGPVVFLRWQ</sequence>
<organism evidence="1 2">
    <name type="scientific">Clarias magur</name>
    <name type="common">Asian catfish</name>
    <name type="synonym">Macropteronotus magur</name>
    <dbReference type="NCBI Taxonomy" id="1594786"/>
    <lineage>
        <taxon>Eukaryota</taxon>
        <taxon>Metazoa</taxon>
        <taxon>Chordata</taxon>
        <taxon>Craniata</taxon>
        <taxon>Vertebrata</taxon>
        <taxon>Euteleostomi</taxon>
        <taxon>Actinopterygii</taxon>
        <taxon>Neopterygii</taxon>
        <taxon>Teleostei</taxon>
        <taxon>Ostariophysi</taxon>
        <taxon>Siluriformes</taxon>
        <taxon>Clariidae</taxon>
        <taxon>Clarias</taxon>
    </lineage>
</organism>
<dbReference type="EMBL" id="QNUK01000599">
    <property type="protein sequence ID" value="KAF5891282.1"/>
    <property type="molecule type" value="Genomic_DNA"/>
</dbReference>
<dbReference type="Proteomes" id="UP000727407">
    <property type="component" value="Unassembled WGS sequence"/>
</dbReference>
<name>A0A8J4U1R7_CLAMG</name>
<dbReference type="AlphaFoldDB" id="A0A8J4U1R7"/>
<comment type="caution">
    <text evidence="1">The sequence shown here is derived from an EMBL/GenBank/DDBJ whole genome shotgun (WGS) entry which is preliminary data.</text>
</comment>
<proteinExistence type="predicted"/>
<protein>
    <submittedName>
        <fullName evidence="1">Uncharacterized protein</fullName>
    </submittedName>
</protein>
<accession>A0A8J4U1R7</accession>
<gene>
    <name evidence="1" type="ORF">DAT39_019013</name>
</gene>